<comment type="subcellular location">
    <subcellularLocation>
        <location evidence="1">Membrane</location>
        <topology evidence="1">Multi-pass membrane protein</topology>
    </subcellularLocation>
</comment>
<accession>A0A6L5Y256</accession>
<evidence type="ECO:0000256" key="1">
    <source>
        <dbReference type="ARBA" id="ARBA00004141"/>
    </source>
</evidence>
<evidence type="ECO:0000256" key="5">
    <source>
        <dbReference type="SAM" id="Phobius"/>
    </source>
</evidence>
<feature type="transmembrane region" description="Helical" evidence="5">
    <location>
        <begin position="6"/>
        <end position="29"/>
    </location>
</feature>
<comment type="caution">
    <text evidence="6">The sequence shown here is derived from an EMBL/GenBank/DDBJ whole genome shotgun (WGS) entry which is preliminary data.</text>
</comment>
<dbReference type="GO" id="GO:0016020">
    <property type="term" value="C:membrane"/>
    <property type="evidence" value="ECO:0007669"/>
    <property type="project" value="UniProtKB-SubCell"/>
</dbReference>
<feature type="transmembrane region" description="Helical" evidence="5">
    <location>
        <begin position="65"/>
        <end position="84"/>
    </location>
</feature>
<dbReference type="AlphaFoldDB" id="A0A6L5Y256"/>
<dbReference type="Proteomes" id="UP000482209">
    <property type="component" value="Unassembled WGS sequence"/>
</dbReference>
<keyword evidence="7" id="KW-1185">Reference proteome</keyword>
<keyword evidence="2 5" id="KW-0812">Transmembrane</keyword>
<evidence type="ECO:0000313" key="7">
    <source>
        <dbReference type="Proteomes" id="UP000482209"/>
    </source>
</evidence>
<evidence type="ECO:0008006" key="8">
    <source>
        <dbReference type="Google" id="ProtNLM"/>
    </source>
</evidence>
<keyword evidence="3 5" id="KW-1133">Transmembrane helix</keyword>
<evidence type="ECO:0000256" key="2">
    <source>
        <dbReference type="ARBA" id="ARBA00022692"/>
    </source>
</evidence>
<proteinExistence type="predicted"/>
<sequence>MKNSITTNFILCGLCGWCMECFWTGLSAIKEHKDRQLHCKTSVWMFPIYGMGAFLLPISKRIKSFNLFFRGTIYTICIFFAEFFTGKALKKYNACPWDYSKARFNYQGLIRFDYAPLWFAVGLFYEKVLSR</sequence>
<evidence type="ECO:0000256" key="4">
    <source>
        <dbReference type="ARBA" id="ARBA00023136"/>
    </source>
</evidence>
<reference evidence="6 7" key="1">
    <citation type="submission" date="2019-08" db="EMBL/GenBank/DDBJ databases">
        <title>In-depth cultivation of the pig gut microbiome towards novel bacterial diversity and tailored functional studies.</title>
        <authorList>
            <person name="Wylensek D."/>
            <person name="Hitch T.C.A."/>
            <person name="Clavel T."/>
        </authorList>
    </citation>
    <scope>NUCLEOTIDE SEQUENCE [LARGE SCALE GENOMIC DNA]</scope>
    <source>
        <strain evidence="6 7">WCA-693-APC-MOT-I</strain>
    </source>
</reference>
<evidence type="ECO:0000313" key="6">
    <source>
        <dbReference type="EMBL" id="MSS64438.1"/>
    </source>
</evidence>
<dbReference type="PANTHER" id="PTHR31746">
    <property type="entry name" value="TRANSMEMBRANE PROTEIN 229 FAMILY MEMBER"/>
    <property type="match status" value="1"/>
</dbReference>
<dbReference type="RefSeq" id="WP_154519827.1">
    <property type="nucleotide sequence ID" value="NZ_VUMT01000018.1"/>
</dbReference>
<name>A0A6L5Y256_9FIRM</name>
<evidence type="ECO:0000256" key="3">
    <source>
        <dbReference type="ARBA" id="ARBA00022989"/>
    </source>
</evidence>
<organism evidence="6 7">
    <name type="scientific">Velocimicrobium porci</name>
    <dbReference type="NCBI Taxonomy" id="2606634"/>
    <lineage>
        <taxon>Bacteria</taxon>
        <taxon>Bacillati</taxon>
        <taxon>Bacillota</taxon>
        <taxon>Clostridia</taxon>
        <taxon>Lachnospirales</taxon>
        <taxon>Lachnospiraceae</taxon>
        <taxon>Velocimicrobium</taxon>
    </lineage>
</organism>
<gene>
    <name evidence="6" type="ORF">FYJ58_11205</name>
</gene>
<dbReference type="Pfam" id="PF06541">
    <property type="entry name" value="ABC_trans_CmpB"/>
    <property type="match status" value="1"/>
</dbReference>
<dbReference type="EMBL" id="VUMT01000018">
    <property type="protein sequence ID" value="MSS64438.1"/>
    <property type="molecule type" value="Genomic_DNA"/>
</dbReference>
<dbReference type="InterPro" id="IPR010540">
    <property type="entry name" value="CmpB_TMEM229"/>
</dbReference>
<keyword evidence="4 5" id="KW-0472">Membrane</keyword>
<feature type="transmembrane region" description="Helical" evidence="5">
    <location>
        <begin position="41"/>
        <end position="59"/>
    </location>
</feature>
<protein>
    <recommendedName>
        <fullName evidence="8">ABC-transporter type IV</fullName>
    </recommendedName>
</protein>